<dbReference type="Proteomes" id="UP001239397">
    <property type="component" value="Chromosome"/>
</dbReference>
<dbReference type="SUPFAM" id="SSF54637">
    <property type="entry name" value="Thioesterase/thiol ester dehydrase-isomerase"/>
    <property type="match status" value="1"/>
</dbReference>
<dbReference type="Pfam" id="PF13452">
    <property type="entry name" value="FAS1_DH_region"/>
    <property type="match status" value="1"/>
</dbReference>
<dbReference type="InterPro" id="IPR039569">
    <property type="entry name" value="FAS1-like_DH_region"/>
</dbReference>
<feature type="domain" description="FAS1-like dehydratase" evidence="2">
    <location>
        <begin position="60"/>
        <end position="124"/>
    </location>
</feature>
<accession>A0A9Y2JM61</accession>
<dbReference type="InterPro" id="IPR052741">
    <property type="entry name" value="Mitochondrial_HTD2"/>
</dbReference>
<name>A0A9Y2JM61_9PSEU</name>
<proteinExistence type="predicted"/>
<dbReference type="PANTHER" id="PTHR28152:SF1">
    <property type="entry name" value="HYDROXYACYL-THIOESTER DEHYDRATASE TYPE 2, MITOCHONDRIAL"/>
    <property type="match status" value="1"/>
</dbReference>
<dbReference type="Gene3D" id="3.10.129.10">
    <property type="entry name" value="Hotdog Thioesterase"/>
    <property type="match status" value="2"/>
</dbReference>
<gene>
    <name evidence="3" type="ORF">QRX60_44740</name>
</gene>
<reference evidence="3 4" key="1">
    <citation type="submission" date="2023-06" db="EMBL/GenBank/DDBJ databases">
        <authorList>
            <person name="Oyuntsetseg B."/>
            <person name="Kim S.B."/>
        </authorList>
    </citation>
    <scope>NUCLEOTIDE SEQUENCE [LARGE SCALE GENOMIC DNA]</scope>
    <source>
        <strain evidence="3 4">4-36</strain>
    </source>
</reference>
<sequence>MIERTEVLQPEPAVALARLLGVDPPDLEDDGLPLLWHWVYLLDRPHQADLGPDGHPVRGVVPAPPAPGRRRMAAGGRVTRTGPLVVGRAATRRTEVVSTTDKTGRSGPLTFVVVRHTISQDGEVKVVEEQDIVYRDAAAAAVSATTATPVPPEADERAFPVDPTVLFRFSALTYNAHRIHYDRDYARNVEGYPGLVVHGPLQALAMAEAVRETGATATAIEYRVVAPLFDHQGLVVRAPGTGSSRRVSVRDHGGRITANGLVETPAEERKTR</sequence>
<dbReference type="RefSeq" id="WP_285997531.1">
    <property type="nucleotide sequence ID" value="NZ_CP127295.1"/>
</dbReference>
<feature type="region of interest" description="Disordered" evidence="1">
    <location>
        <begin position="51"/>
        <end position="73"/>
    </location>
</feature>
<organism evidence="3 4">
    <name type="scientific">Amycolatopsis mongoliensis</name>
    <dbReference type="NCBI Taxonomy" id="715475"/>
    <lineage>
        <taxon>Bacteria</taxon>
        <taxon>Bacillati</taxon>
        <taxon>Actinomycetota</taxon>
        <taxon>Actinomycetes</taxon>
        <taxon>Pseudonocardiales</taxon>
        <taxon>Pseudonocardiaceae</taxon>
        <taxon>Amycolatopsis</taxon>
    </lineage>
</organism>
<evidence type="ECO:0000259" key="2">
    <source>
        <dbReference type="Pfam" id="PF13452"/>
    </source>
</evidence>
<dbReference type="PANTHER" id="PTHR28152">
    <property type="entry name" value="HYDROXYACYL-THIOESTER DEHYDRATASE TYPE 2, MITOCHONDRIAL"/>
    <property type="match status" value="1"/>
</dbReference>
<dbReference type="GO" id="GO:0019171">
    <property type="term" value="F:(3R)-hydroxyacyl-[acyl-carrier-protein] dehydratase activity"/>
    <property type="evidence" value="ECO:0007669"/>
    <property type="project" value="TreeGrafter"/>
</dbReference>
<protein>
    <submittedName>
        <fullName evidence="3">MaoC family dehydratase N-terminal domain-containing protein</fullName>
    </submittedName>
</protein>
<evidence type="ECO:0000313" key="4">
    <source>
        <dbReference type="Proteomes" id="UP001239397"/>
    </source>
</evidence>
<evidence type="ECO:0000256" key="1">
    <source>
        <dbReference type="SAM" id="MobiDB-lite"/>
    </source>
</evidence>
<dbReference type="AlphaFoldDB" id="A0A9Y2JM61"/>
<evidence type="ECO:0000313" key="3">
    <source>
        <dbReference type="EMBL" id="WIY01070.1"/>
    </source>
</evidence>
<dbReference type="EMBL" id="CP127295">
    <property type="protein sequence ID" value="WIY01070.1"/>
    <property type="molecule type" value="Genomic_DNA"/>
</dbReference>
<dbReference type="InterPro" id="IPR029069">
    <property type="entry name" value="HotDog_dom_sf"/>
</dbReference>
<dbReference type="KEGG" id="amog:QRX60_44740"/>
<keyword evidence="4" id="KW-1185">Reference proteome</keyword>